<dbReference type="EMBL" id="JACJTC010000027">
    <property type="protein sequence ID" value="MBD2615536.1"/>
    <property type="molecule type" value="Genomic_DNA"/>
</dbReference>
<evidence type="ECO:0000313" key="2">
    <source>
        <dbReference type="EMBL" id="MBD2615536.1"/>
    </source>
</evidence>
<proteinExistence type="predicted"/>
<organism evidence="2 3">
    <name type="scientific">Nostoc punctiforme FACHB-252</name>
    <dbReference type="NCBI Taxonomy" id="1357509"/>
    <lineage>
        <taxon>Bacteria</taxon>
        <taxon>Bacillati</taxon>
        <taxon>Cyanobacteriota</taxon>
        <taxon>Cyanophyceae</taxon>
        <taxon>Nostocales</taxon>
        <taxon>Nostocaceae</taxon>
        <taxon>Nostoc</taxon>
    </lineage>
</organism>
<evidence type="ECO:0000313" key="3">
    <source>
        <dbReference type="Proteomes" id="UP000606396"/>
    </source>
</evidence>
<comment type="caution">
    <text evidence="2">The sequence shown here is derived from an EMBL/GenBank/DDBJ whole genome shotgun (WGS) entry which is preliminary data.</text>
</comment>
<reference evidence="2 3" key="1">
    <citation type="journal article" date="2020" name="ISME J.">
        <title>Comparative genomics reveals insights into cyanobacterial evolution and habitat adaptation.</title>
        <authorList>
            <person name="Chen M.Y."/>
            <person name="Teng W.K."/>
            <person name="Zhao L."/>
            <person name="Hu C.X."/>
            <person name="Zhou Y.K."/>
            <person name="Han B.P."/>
            <person name="Song L.R."/>
            <person name="Shu W.S."/>
        </authorList>
    </citation>
    <scope>NUCLEOTIDE SEQUENCE [LARGE SCALE GENOMIC DNA]</scope>
    <source>
        <strain evidence="2 3">FACHB-252</strain>
    </source>
</reference>
<accession>A0ABR8HI56</accession>
<dbReference type="Proteomes" id="UP000606396">
    <property type="component" value="Unassembled WGS sequence"/>
</dbReference>
<gene>
    <name evidence="2" type="ORF">H6G94_30505</name>
</gene>
<name>A0ABR8HI56_NOSPU</name>
<feature type="region of interest" description="Disordered" evidence="1">
    <location>
        <begin position="250"/>
        <end position="270"/>
    </location>
</feature>
<protein>
    <submittedName>
        <fullName evidence="2">Uncharacterized protein</fullName>
    </submittedName>
</protein>
<sequence>MVEYIQKKAAGTKAMELARWLTPPPSLKSGLRTKLVINADASWDRGVGNQFGSDGSALPGLGQLSPLGSWASVMATIDRKAQQISGFNPASTSFDDSVWSDYSFQFMTMPFWLFTSQGVKTAQISSLSLQQAVDMVVQMIEPIATSTTTESVITSIKKIGELAMQNEGKAQKQNFQHQGLISVKSGVLYAGFFRAMVGMAYVPNKGYEQLTQLIIVSLSYGILNFAECIGRANDILSWDREDVENWENKTASANFPPNNSPAWGRYSNPN</sequence>
<keyword evidence="3" id="KW-1185">Reference proteome</keyword>
<evidence type="ECO:0000256" key="1">
    <source>
        <dbReference type="SAM" id="MobiDB-lite"/>
    </source>
</evidence>
<dbReference type="RefSeq" id="WP_190952219.1">
    <property type="nucleotide sequence ID" value="NZ_JACJTC010000027.1"/>
</dbReference>